<keyword evidence="2" id="KW-0677">Repeat</keyword>
<keyword evidence="4" id="KW-0862">Zinc</keyword>
<dbReference type="PROSITE" id="PS50157">
    <property type="entry name" value="ZINC_FINGER_C2H2_2"/>
    <property type="match status" value="4"/>
</dbReference>
<reference evidence="7 8" key="1">
    <citation type="journal article" date="2024" name="IMA Fungus">
        <title>Apiospora arundinis, a panoply of carbohydrate-active enzymes and secondary metabolites.</title>
        <authorList>
            <person name="Sorensen T."/>
            <person name="Petersen C."/>
            <person name="Muurmann A.T."/>
            <person name="Christiansen J.V."/>
            <person name="Brundto M.L."/>
            <person name="Overgaard C.K."/>
            <person name="Boysen A.T."/>
            <person name="Wollenberg R.D."/>
            <person name="Larsen T.O."/>
            <person name="Sorensen J.L."/>
            <person name="Nielsen K.L."/>
            <person name="Sondergaard T.E."/>
        </authorList>
    </citation>
    <scope>NUCLEOTIDE SEQUENCE [LARGE SCALE GENOMIC DNA]</scope>
    <source>
        <strain evidence="7 8">AAU 773</strain>
    </source>
</reference>
<keyword evidence="3 5" id="KW-0863">Zinc-finger</keyword>
<keyword evidence="1" id="KW-0479">Metal-binding</keyword>
<dbReference type="EMBL" id="JAPCWZ010000004">
    <property type="protein sequence ID" value="KAK8868768.1"/>
    <property type="molecule type" value="Genomic_DNA"/>
</dbReference>
<dbReference type="Pfam" id="PF13912">
    <property type="entry name" value="zf-C2H2_6"/>
    <property type="match status" value="1"/>
</dbReference>
<keyword evidence="8" id="KW-1185">Reference proteome</keyword>
<evidence type="ECO:0000256" key="1">
    <source>
        <dbReference type="ARBA" id="ARBA00022723"/>
    </source>
</evidence>
<dbReference type="Pfam" id="PF12874">
    <property type="entry name" value="zf-met"/>
    <property type="match status" value="1"/>
</dbReference>
<feature type="domain" description="C2H2-type" evidence="6">
    <location>
        <begin position="302"/>
        <end position="327"/>
    </location>
</feature>
<evidence type="ECO:0000256" key="5">
    <source>
        <dbReference type="PROSITE-ProRule" id="PRU00042"/>
    </source>
</evidence>
<evidence type="ECO:0000256" key="3">
    <source>
        <dbReference type="ARBA" id="ARBA00022771"/>
    </source>
</evidence>
<dbReference type="PANTHER" id="PTHR24409:SF295">
    <property type="entry name" value="AZ2-RELATED"/>
    <property type="match status" value="1"/>
</dbReference>
<feature type="domain" description="C2H2-type" evidence="6">
    <location>
        <begin position="6"/>
        <end position="33"/>
    </location>
</feature>
<proteinExistence type="predicted"/>
<dbReference type="Proteomes" id="UP001390339">
    <property type="component" value="Unassembled WGS sequence"/>
</dbReference>
<organism evidence="7 8">
    <name type="scientific">Apiospora arundinis</name>
    <dbReference type="NCBI Taxonomy" id="335852"/>
    <lineage>
        <taxon>Eukaryota</taxon>
        <taxon>Fungi</taxon>
        <taxon>Dikarya</taxon>
        <taxon>Ascomycota</taxon>
        <taxon>Pezizomycotina</taxon>
        <taxon>Sordariomycetes</taxon>
        <taxon>Xylariomycetidae</taxon>
        <taxon>Amphisphaeriales</taxon>
        <taxon>Apiosporaceae</taxon>
        <taxon>Apiospora</taxon>
    </lineage>
</organism>
<gene>
    <name evidence="7" type="ORF">PGQ11_007346</name>
</gene>
<evidence type="ECO:0000313" key="7">
    <source>
        <dbReference type="EMBL" id="KAK8868768.1"/>
    </source>
</evidence>
<protein>
    <submittedName>
        <fullName evidence="7">PR domain zinc finger protein 16</fullName>
    </submittedName>
</protein>
<evidence type="ECO:0000313" key="8">
    <source>
        <dbReference type="Proteomes" id="UP001390339"/>
    </source>
</evidence>
<dbReference type="PANTHER" id="PTHR24409">
    <property type="entry name" value="ZINC FINGER PROTEIN 142"/>
    <property type="match status" value="1"/>
</dbReference>
<evidence type="ECO:0000256" key="4">
    <source>
        <dbReference type="ARBA" id="ARBA00022833"/>
    </source>
</evidence>
<sequence length="353" mass="41242">MPQNCYECGTCDRWFGSYQAREQHMRALGHEAPYFECDTCDRAFPTRRQVEDHMDSKDHWYQSDETESIESYDDYDFCMCGTCGRWFGSFESRDQHMNALNHVRPEFECDTCERFFPTRRQVDDHMNSKDHWSNYGNETAIEYPCRLFQCYHIAATEEDRNQHEAYAHDFCGDCHRFFNNGNNAWMHRNSKLHRGTPIRCPFCHEYYSAATALCQHLEKGGCPKLPNLTREQIYQVVRSKDPKGIITKNLIGWHSSVSITYYANESAWNGWAYECYLCHKTFGQIESLNRHLGSSAHQQALYHCPNRDCGKDFTTLAGLMNHLESESCGFIRFSSVQRTATDIVSGNRQIRFG</sequence>
<name>A0ABR2IVB6_9PEZI</name>
<dbReference type="InterPro" id="IPR036236">
    <property type="entry name" value="Znf_C2H2_sf"/>
</dbReference>
<dbReference type="SUPFAM" id="SSF57667">
    <property type="entry name" value="beta-beta-alpha zinc fingers"/>
    <property type="match status" value="2"/>
</dbReference>
<dbReference type="InterPro" id="IPR036280">
    <property type="entry name" value="Multihaem_cyt_sf"/>
</dbReference>
<dbReference type="SMART" id="SM00355">
    <property type="entry name" value="ZnF_C2H2"/>
    <property type="match status" value="8"/>
</dbReference>
<dbReference type="InterPro" id="IPR013087">
    <property type="entry name" value="Znf_C2H2_type"/>
</dbReference>
<dbReference type="SUPFAM" id="SSF48695">
    <property type="entry name" value="Multiheme cytochromes"/>
    <property type="match status" value="1"/>
</dbReference>
<evidence type="ECO:0000259" key="6">
    <source>
        <dbReference type="PROSITE" id="PS50157"/>
    </source>
</evidence>
<dbReference type="Gene3D" id="3.30.160.60">
    <property type="entry name" value="Classic Zinc Finger"/>
    <property type="match status" value="3"/>
</dbReference>
<evidence type="ECO:0000256" key="2">
    <source>
        <dbReference type="ARBA" id="ARBA00022737"/>
    </source>
</evidence>
<accession>A0ABR2IVB6</accession>
<feature type="domain" description="C2H2-type" evidence="6">
    <location>
        <begin position="273"/>
        <end position="297"/>
    </location>
</feature>
<feature type="domain" description="C2H2-type" evidence="6">
    <location>
        <begin position="35"/>
        <end position="59"/>
    </location>
</feature>
<dbReference type="PROSITE" id="PS00028">
    <property type="entry name" value="ZINC_FINGER_C2H2_1"/>
    <property type="match status" value="5"/>
</dbReference>
<comment type="caution">
    <text evidence="7">The sequence shown here is derived from an EMBL/GenBank/DDBJ whole genome shotgun (WGS) entry which is preliminary data.</text>
</comment>
<dbReference type="Pfam" id="PF00096">
    <property type="entry name" value="zf-C2H2"/>
    <property type="match status" value="3"/>
</dbReference>